<dbReference type="OrthoDB" id="2013972at2759"/>
<name>A0A015K704_RHIIW</name>
<dbReference type="AlphaFoldDB" id="A0A015K704"/>
<feature type="domain" description="Methyltransferase" evidence="1">
    <location>
        <begin position="73"/>
        <end position="165"/>
    </location>
</feature>
<dbReference type="InterPro" id="IPR041698">
    <property type="entry name" value="Methyltransf_25"/>
</dbReference>
<sequence>MGNKTSRFHFTRKPPKPKGYISNYHEMLSSFKLEEKSDHDEKEHLVHFIIKELFKGNFSSPIHNILSDPNAKILDVGCGSGFWLLEMAADYSSPQYFGIDNLSTFPKSTIPSNIEFSQHNLLEGLPFPDNTFEFVHIQSVGSEFTETQWETFVYQELARVLKPGGWLEICDPEIEFSNCGPTLKQLNLTVCNCLMAINVNPQMALRHHSLIKSFPIFSNVIHDKGHMQLGNYTHKIGKIGTLTMKEYSRFAYKGPIGKIMKIDPKDINSLTDKIEIECELYKPYYFYHRVCAQKAA</sequence>
<accession>A0A015K704</accession>
<evidence type="ECO:0000259" key="1">
    <source>
        <dbReference type="Pfam" id="PF13649"/>
    </source>
</evidence>
<organism evidence="2 3">
    <name type="scientific">Rhizophagus irregularis (strain DAOM 197198w)</name>
    <name type="common">Glomus intraradices</name>
    <dbReference type="NCBI Taxonomy" id="1432141"/>
    <lineage>
        <taxon>Eukaryota</taxon>
        <taxon>Fungi</taxon>
        <taxon>Fungi incertae sedis</taxon>
        <taxon>Mucoromycota</taxon>
        <taxon>Glomeromycotina</taxon>
        <taxon>Glomeromycetes</taxon>
        <taxon>Glomerales</taxon>
        <taxon>Glomeraceae</taxon>
        <taxon>Rhizophagus</taxon>
    </lineage>
</organism>
<dbReference type="GO" id="GO:0008168">
    <property type="term" value="F:methyltransferase activity"/>
    <property type="evidence" value="ECO:0007669"/>
    <property type="project" value="TreeGrafter"/>
</dbReference>
<gene>
    <name evidence="2" type="ORF">RirG_153790</name>
</gene>
<comment type="caution">
    <text evidence="2">The sequence shown here is derived from an EMBL/GenBank/DDBJ whole genome shotgun (WGS) entry which is preliminary data.</text>
</comment>
<dbReference type="Proteomes" id="UP000022910">
    <property type="component" value="Unassembled WGS sequence"/>
</dbReference>
<dbReference type="OMA" id="CLMAINV"/>
<dbReference type="Pfam" id="PF13649">
    <property type="entry name" value="Methyltransf_25"/>
    <property type="match status" value="1"/>
</dbReference>
<evidence type="ECO:0000313" key="3">
    <source>
        <dbReference type="Proteomes" id="UP000022910"/>
    </source>
</evidence>
<dbReference type="PANTHER" id="PTHR43591:SF24">
    <property type="entry name" value="2-METHOXY-6-POLYPRENYL-1,4-BENZOQUINOL METHYLASE, MITOCHONDRIAL"/>
    <property type="match status" value="1"/>
</dbReference>
<protein>
    <recommendedName>
        <fullName evidence="1">Methyltransferase domain-containing protein</fullName>
    </recommendedName>
</protein>
<reference evidence="2 3" key="1">
    <citation type="submission" date="2014-02" db="EMBL/GenBank/DDBJ databases">
        <title>Single nucleus genome sequencing reveals high similarity among nuclei of an endomycorrhizal fungus.</title>
        <authorList>
            <person name="Lin K."/>
            <person name="Geurts R."/>
            <person name="Zhang Z."/>
            <person name="Limpens E."/>
            <person name="Saunders D.G."/>
            <person name="Mu D."/>
            <person name="Pang E."/>
            <person name="Cao H."/>
            <person name="Cha H."/>
            <person name="Lin T."/>
            <person name="Zhou Q."/>
            <person name="Shang Y."/>
            <person name="Li Y."/>
            <person name="Ivanov S."/>
            <person name="Sharma T."/>
            <person name="Velzen R.V."/>
            <person name="Ruijter N.D."/>
            <person name="Aanen D.K."/>
            <person name="Win J."/>
            <person name="Kamoun S."/>
            <person name="Bisseling T."/>
            <person name="Huang S."/>
        </authorList>
    </citation>
    <scope>NUCLEOTIDE SEQUENCE [LARGE SCALE GENOMIC DNA]</scope>
    <source>
        <strain evidence="3">DAOM197198w</strain>
    </source>
</reference>
<dbReference type="CDD" id="cd02440">
    <property type="entry name" value="AdoMet_MTases"/>
    <property type="match status" value="1"/>
</dbReference>
<dbReference type="SMR" id="A0A015K704"/>
<dbReference type="HOGENOM" id="CLU_010595_9_0_1"/>
<keyword evidence="3" id="KW-1185">Reference proteome</keyword>
<evidence type="ECO:0000313" key="2">
    <source>
        <dbReference type="EMBL" id="EXX63274.1"/>
    </source>
</evidence>
<dbReference type="InterPro" id="IPR029063">
    <property type="entry name" value="SAM-dependent_MTases_sf"/>
</dbReference>
<proteinExistence type="predicted"/>
<dbReference type="STRING" id="1432141.A0A015K704"/>
<dbReference type="EMBL" id="JEMT01024017">
    <property type="protein sequence ID" value="EXX63274.1"/>
    <property type="molecule type" value="Genomic_DNA"/>
</dbReference>
<dbReference type="SUPFAM" id="SSF53335">
    <property type="entry name" value="S-adenosyl-L-methionine-dependent methyltransferases"/>
    <property type="match status" value="1"/>
</dbReference>
<dbReference type="PANTHER" id="PTHR43591">
    <property type="entry name" value="METHYLTRANSFERASE"/>
    <property type="match status" value="1"/>
</dbReference>
<dbReference type="Gene3D" id="3.40.50.150">
    <property type="entry name" value="Vaccinia Virus protein VP39"/>
    <property type="match status" value="1"/>
</dbReference>